<dbReference type="InterPro" id="IPR016032">
    <property type="entry name" value="Sig_transdc_resp-reg_C-effctor"/>
</dbReference>
<evidence type="ECO:0000259" key="7">
    <source>
        <dbReference type="PROSITE" id="PS50110"/>
    </source>
</evidence>
<dbReference type="GO" id="GO:0006355">
    <property type="term" value="P:regulation of DNA-templated transcription"/>
    <property type="evidence" value="ECO:0007669"/>
    <property type="project" value="InterPro"/>
</dbReference>
<name>A0A401FW19_9BACT</name>
<feature type="modified residue" description="4-aspartylphosphate" evidence="5">
    <location>
        <position position="55"/>
    </location>
</feature>
<feature type="domain" description="HTH luxR-type" evidence="6">
    <location>
        <begin position="146"/>
        <end position="211"/>
    </location>
</feature>
<dbReference type="AlphaFoldDB" id="A0A401FW19"/>
<evidence type="ECO:0000256" key="4">
    <source>
        <dbReference type="ARBA" id="ARBA00023163"/>
    </source>
</evidence>
<dbReference type="PANTHER" id="PTHR43214:SF41">
    <property type="entry name" value="NITRATE_NITRITE RESPONSE REGULATOR PROTEIN NARP"/>
    <property type="match status" value="1"/>
</dbReference>
<dbReference type="PROSITE" id="PS00622">
    <property type="entry name" value="HTH_LUXR_1"/>
    <property type="match status" value="1"/>
</dbReference>
<evidence type="ECO:0000256" key="3">
    <source>
        <dbReference type="ARBA" id="ARBA00023125"/>
    </source>
</evidence>
<dbReference type="GO" id="GO:0003677">
    <property type="term" value="F:DNA binding"/>
    <property type="evidence" value="ECO:0007669"/>
    <property type="project" value="UniProtKB-KW"/>
</dbReference>
<evidence type="ECO:0000313" key="9">
    <source>
        <dbReference type="Proteomes" id="UP000288096"/>
    </source>
</evidence>
<dbReference type="InterPro" id="IPR058245">
    <property type="entry name" value="NreC/VraR/RcsB-like_REC"/>
</dbReference>
<keyword evidence="9" id="KW-1185">Reference proteome</keyword>
<feature type="domain" description="Response regulatory" evidence="7">
    <location>
        <begin position="4"/>
        <end position="120"/>
    </location>
</feature>
<dbReference type="InterPro" id="IPR000792">
    <property type="entry name" value="Tscrpt_reg_LuxR_C"/>
</dbReference>
<gene>
    <name evidence="8" type="ORF">DENIS_2127</name>
</gene>
<dbReference type="PANTHER" id="PTHR43214">
    <property type="entry name" value="TWO-COMPONENT RESPONSE REGULATOR"/>
    <property type="match status" value="1"/>
</dbReference>
<dbReference type="CDD" id="cd17535">
    <property type="entry name" value="REC_NarL-like"/>
    <property type="match status" value="1"/>
</dbReference>
<reference evidence="9" key="2">
    <citation type="submission" date="2019-01" db="EMBL/GenBank/DDBJ databases">
        <title>Genome sequence of Desulfonema ishimotonii strain Tokyo 01.</title>
        <authorList>
            <person name="Fukui M."/>
        </authorList>
    </citation>
    <scope>NUCLEOTIDE SEQUENCE [LARGE SCALE GENOMIC DNA]</scope>
    <source>
        <strain evidence="9">Tokyo 01</strain>
    </source>
</reference>
<protein>
    <submittedName>
        <fullName evidence="8">DNA-binding response regulator</fullName>
    </submittedName>
</protein>
<dbReference type="SUPFAM" id="SSF52172">
    <property type="entry name" value="CheY-like"/>
    <property type="match status" value="1"/>
</dbReference>
<proteinExistence type="predicted"/>
<organism evidence="8 9">
    <name type="scientific">Desulfonema ishimotonii</name>
    <dbReference type="NCBI Taxonomy" id="45657"/>
    <lineage>
        <taxon>Bacteria</taxon>
        <taxon>Pseudomonadati</taxon>
        <taxon>Thermodesulfobacteriota</taxon>
        <taxon>Desulfobacteria</taxon>
        <taxon>Desulfobacterales</taxon>
        <taxon>Desulfococcaceae</taxon>
        <taxon>Desulfonema</taxon>
    </lineage>
</organism>
<dbReference type="OrthoDB" id="9780312at2"/>
<dbReference type="InterPro" id="IPR001789">
    <property type="entry name" value="Sig_transdc_resp-reg_receiver"/>
</dbReference>
<dbReference type="SMART" id="SM00448">
    <property type="entry name" value="REC"/>
    <property type="match status" value="1"/>
</dbReference>
<keyword evidence="3 8" id="KW-0238">DNA-binding</keyword>
<dbReference type="Gene3D" id="3.40.50.2300">
    <property type="match status" value="1"/>
</dbReference>
<evidence type="ECO:0000259" key="6">
    <source>
        <dbReference type="PROSITE" id="PS50043"/>
    </source>
</evidence>
<comment type="caution">
    <text evidence="8">The sequence shown here is derived from an EMBL/GenBank/DDBJ whole genome shotgun (WGS) entry which is preliminary data.</text>
</comment>
<dbReference type="PROSITE" id="PS50043">
    <property type="entry name" value="HTH_LUXR_2"/>
    <property type="match status" value="1"/>
</dbReference>
<evidence type="ECO:0000256" key="2">
    <source>
        <dbReference type="ARBA" id="ARBA00023015"/>
    </source>
</evidence>
<accession>A0A401FW19</accession>
<dbReference type="Proteomes" id="UP000288096">
    <property type="component" value="Unassembled WGS sequence"/>
</dbReference>
<keyword evidence="1 5" id="KW-0597">Phosphoprotein</keyword>
<dbReference type="Pfam" id="PF00196">
    <property type="entry name" value="GerE"/>
    <property type="match status" value="1"/>
</dbReference>
<keyword evidence="2" id="KW-0805">Transcription regulation</keyword>
<dbReference type="GO" id="GO:0000160">
    <property type="term" value="P:phosphorelay signal transduction system"/>
    <property type="evidence" value="ECO:0007669"/>
    <property type="project" value="InterPro"/>
</dbReference>
<dbReference type="PRINTS" id="PR00038">
    <property type="entry name" value="HTHLUXR"/>
</dbReference>
<dbReference type="SUPFAM" id="SSF46894">
    <property type="entry name" value="C-terminal effector domain of the bipartite response regulators"/>
    <property type="match status" value="1"/>
</dbReference>
<dbReference type="InterPro" id="IPR039420">
    <property type="entry name" value="WalR-like"/>
</dbReference>
<dbReference type="RefSeq" id="WP_124328487.1">
    <property type="nucleotide sequence ID" value="NZ_BEXT01000001.1"/>
</dbReference>
<keyword evidence="4" id="KW-0804">Transcription</keyword>
<evidence type="ECO:0000256" key="1">
    <source>
        <dbReference type="ARBA" id="ARBA00022553"/>
    </source>
</evidence>
<dbReference type="EMBL" id="BEXT01000001">
    <property type="protein sequence ID" value="GBC61167.1"/>
    <property type="molecule type" value="Genomic_DNA"/>
</dbReference>
<dbReference type="CDD" id="cd06170">
    <property type="entry name" value="LuxR_C_like"/>
    <property type="match status" value="1"/>
</dbReference>
<evidence type="ECO:0000256" key="5">
    <source>
        <dbReference type="PROSITE-ProRule" id="PRU00169"/>
    </source>
</evidence>
<dbReference type="InterPro" id="IPR011006">
    <property type="entry name" value="CheY-like_superfamily"/>
</dbReference>
<evidence type="ECO:0000313" key="8">
    <source>
        <dbReference type="EMBL" id="GBC61167.1"/>
    </source>
</evidence>
<dbReference type="SMART" id="SM00421">
    <property type="entry name" value="HTH_LUXR"/>
    <property type="match status" value="1"/>
</dbReference>
<sequence>MPIEVLLADDHSIMRAGLRALLESRIDMTVTGEAQNGREALNLACEIRPDVVIMDVSMPGLNGVDATKLIIEALDTVRVIALSMHADRRFVEGMLMAGVSGYLLKDCVPEELVTAIRTVARGHIYLSPTIADTVVRNYLGHLSLQTKSPQPVLTCREREVVQLIAEGRGTKQIAATLHISPKTVETHRRRVMEKLELSSIADLIKFAIREGITSL</sequence>
<dbReference type="Pfam" id="PF00072">
    <property type="entry name" value="Response_reg"/>
    <property type="match status" value="1"/>
</dbReference>
<dbReference type="PROSITE" id="PS50110">
    <property type="entry name" value="RESPONSE_REGULATORY"/>
    <property type="match status" value="1"/>
</dbReference>
<reference evidence="9" key="1">
    <citation type="submission" date="2017-11" db="EMBL/GenBank/DDBJ databases">
        <authorList>
            <person name="Watanabe M."/>
            <person name="Kojima H."/>
        </authorList>
    </citation>
    <scope>NUCLEOTIDE SEQUENCE [LARGE SCALE GENOMIC DNA]</scope>
    <source>
        <strain evidence="9">Tokyo 01</strain>
    </source>
</reference>